<feature type="domain" description="C2H2-type" evidence="8">
    <location>
        <begin position="565"/>
        <end position="592"/>
    </location>
</feature>
<organism evidence="9 10">
    <name type="scientific">Petromyzon marinus</name>
    <name type="common">Sea lamprey</name>
    <dbReference type="NCBI Taxonomy" id="7757"/>
    <lineage>
        <taxon>Eukaryota</taxon>
        <taxon>Metazoa</taxon>
        <taxon>Chordata</taxon>
        <taxon>Craniata</taxon>
        <taxon>Vertebrata</taxon>
        <taxon>Cyclostomata</taxon>
        <taxon>Hyperoartia</taxon>
        <taxon>Petromyzontiformes</taxon>
        <taxon>Petromyzontidae</taxon>
        <taxon>Petromyzon</taxon>
    </lineage>
</organism>
<evidence type="ECO:0000256" key="5">
    <source>
        <dbReference type="PROSITE-ProRule" id="PRU00042"/>
    </source>
</evidence>
<dbReference type="Gene3D" id="3.30.160.60">
    <property type="entry name" value="Classic Zinc Finger"/>
    <property type="match status" value="2"/>
</dbReference>
<feature type="domain" description="C2H2-type" evidence="8">
    <location>
        <begin position="593"/>
        <end position="620"/>
    </location>
</feature>
<dbReference type="PROSITE" id="PS50097">
    <property type="entry name" value="BTB"/>
    <property type="match status" value="1"/>
</dbReference>
<evidence type="ECO:0000256" key="3">
    <source>
        <dbReference type="ARBA" id="ARBA00022771"/>
    </source>
</evidence>
<dbReference type="GO" id="GO:0008270">
    <property type="term" value="F:zinc ion binding"/>
    <property type="evidence" value="ECO:0007669"/>
    <property type="project" value="UniProtKB-KW"/>
</dbReference>
<dbReference type="FunFam" id="3.30.160.60:FF:000446">
    <property type="entry name" value="Zinc finger protein"/>
    <property type="match status" value="1"/>
</dbReference>
<name>A0AAJ7WXW4_PETMA</name>
<evidence type="ECO:0000259" key="8">
    <source>
        <dbReference type="PROSITE" id="PS50157"/>
    </source>
</evidence>
<dbReference type="GO" id="GO:0000978">
    <property type="term" value="F:RNA polymerase II cis-regulatory region sequence-specific DNA binding"/>
    <property type="evidence" value="ECO:0007669"/>
    <property type="project" value="TreeGrafter"/>
</dbReference>
<dbReference type="Pfam" id="PF00096">
    <property type="entry name" value="zf-C2H2"/>
    <property type="match status" value="1"/>
</dbReference>
<evidence type="ECO:0000256" key="4">
    <source>
        <dbReference type="ARBA" id="ARBA00022833"/>
    </source>
</evidence>
<dbReference type="InterPro" id="IPR036236">
    <property type="entry name" value="Znf_C2H2_sf"/>
</dbReference>
<feature type="compositionally biased region" description="Basic residues" evidence="6">
    <location>
        <begin position="237"/>
        <end position="254"/>
    </location>
</feature>
<gene>
    <name evidence="10" type="primary">LOC116944618</name>
</gene>
<feature type="compositionally biased region" description="Acidic residues" evidence="6">
    <location>
        <begin position="425"/>
        <end position="442"/>
    </location>
</feature>
<dbReference type="InterPro" id="IPR000210">
    <property type="entry name" value="BTB/POZ_dom"/>
</dbReference>
<dbReference type="PROSITE" id="PS00028">
    <property type="entry name" value="ZINC_FINGER_C2H2_1"/>
    <property type="match status" value="3"/>
</dbReference>
<reference evidence="10" key="1">
    <citation type="submission" date="2025-08" db="UniProtKB">
        <authorList>
            <consortium name="RefSeq"/>
        </authorList>
    </citation>
    <scope>IDENTIFICATION</scope>
    <source>
        <tissue evidence="10">Sperm</tissue>
    </source>
</reference>
<dbReference type="SMART" id="SM00225">
    <property type="entry name" value="BTB"/>
    <property type="match status" value="1"/>
</dbReference>
<dbReference type="Proteomes" id="UP001318040">
    <property type="component" value="Chromosome 21"/>
</dbReference>
<dbReference type="SMART" id="SM00355">
    <property type="entry name" value="ZnF_C2H2"/>
    <property type="match status" value="3"/>
</dbReference>
<feature type="compositionally biased region" description="Basic and acidic residues" evidence="6">
    <location>
        <begin position="450"/>
        <end position="459"/>
    </location>
</feature>
<dbReference type="SUPFAM" id="SSF57667">
    <property type="entry name" value="beta-beta-alpha zinc fingers"/>
    <property type="match status" value="2"/>
</dbReference>
<dbReference type="PANTHER" id="PTHR46105">
    <property type="entry name" value="AGAP004733-PA"/>
    <property type="match status" value="1"/>
</dbReference>
<proteinExistence type="predicted"/>
<evidence type="ECO:0000313" key="10">
    <source>
        <dbReference type="RefSeq" id="XP_032814234.1"/>
    </source>
</evidence>
<feature type="region of interest" description="Disordered" evidence="6">
    <location>
        <begin position="1"/>
        <end position="32"/>
    </location>
</feature>
<sequence length="629" mass="66085">MDTALRPHRDPPGLMRLPRPKRPCTQGAPEPSITLSFPTLPSLLLDKLRDFRREGRFCDVTVCVRSAERGLDRDRAVVRATSGPTAMMFRAHRVVLAAASPYFLSHAGLQTTGSEPSPNPLTLTLTPCPAIPPRVFHDILLSCYTGQLVFPESQVLSYLTAASYLHMEHVVTRCTHILHSEPRGGGANRAVGGANGTAGGRANGIVGGAGDTPSHNPAGPEAEYFSGVPDLPDGASHHHHHHQHQHHNHAHQQHHSTPTLLHQPQPHLQPHLAPPPTSPPLLASGLRRKRLPDESTEEAWQQNRQHRNNDENDDDDDHAGGGGGGGSSSDMTGTTATSVSKETKADVSMEADCGGDDGGGSGSGGSGGGAGDVGDSTGAQASDDSFGLPVVVAEIKCEFEEPPFLIDQRGRMPDLSSAAAAAVGDGEELDENGGDDDDDDSGNDGGAEIADGRLCHDEGQFGDGAEGFDKRKPGDDGADAVHNGQHAAGGACDDSMGGYGAEEVDGTMAVGGAGAAMDGGVEDGGGGRLAPGFGGDFTCYLCGKVFRSKQGMRLHLEVHAGLKRHTCHVCGRSFGRKQVLAYHLTTHTGLKPFECGICGRRFPVRATLRQHLLRHHQQPAHGHVHAHTG</sequence>
<keyword evidence="2" id="KW-0677">Repeat</keyword>
<dbReference type="Pfam" id="PF13912">
    <property type="entry name" value="zf-C2H2_6"/>
    <property type="match status" value="1"/>
</dbReference>
<dbReference type="Gene3D" id="3.30.710.10">
    <property type="entry name" value="Potassium Channel Kv1.1, Chain A"/>
    <property type="match status" value="1"/>
</dbReference>
<dbReference type="Pfam" id="PF13894">
    <property type="entry name" value="zf-C2H2_4"/>
    <property type="match status" value="1"/>
</dbReference>
<dbReference type="Pfam" id="PF00651">
    <property type="entry name" value="BTB"/>
    <property type="match status" value="1"/>
</dbReference>
<dbReference type="FunFam" id="3.30.160.60:FF:000100">
    <property type="entry name" value="Zinc finger 45-like"/>
    <property type="match status" value="1"/>
</dbReference>
<evidence type="ECO:0000256" key="2">
    <source>
        <dbReference type="ARBA" id="ARBA00022737"/>
    </source>
</evidence>
<feature type="compositionally biased region" description="Gly residues" evidence="6">
    <location>
        <begin position="356"/>
        <end position="372"/>
    </location>
</feature>
<dbReference type="InterPro" id="IPR011333">
    <property type="entry name" value="SKP1/BTB/POZ_sf"/>
</dbReference>
<dbReference type="GO" id="GO:0000981">
    <property type="term" value="F:DNA-binding transcription factor activity, RNA polymerase II-specific"/>
    <property type="evidence" value="ECO:0007669"/>
    <property type="project" value="TreeGrafter"/>
</dbReference>
<dbReference type="InterPro" id="IPR013087">
    <property type="entry name" value="Znf_C2H2_type"/>
</dbReference>
<keyword evidence="9" id="KW-1185">Reference proteome</keyword>
<evidence type="ECO:0000313" key="9">
    <source>
        <dbReference type="Proteomes" id="UP001318040"/>
    </source>
</evidence>
<dbReference type="SUPFAM" id="SSF54695">
    <property type="entry name" value="POZ domain"/>
    <property type="match status" value="1"/>
</dbReference>
<feature type="compositionally biased region" description="Basic and acidic residues" evidence="6">
    <location>
        <begin position="1"/>
        <end position="11"/>
    </location>
</feature>
<dbReference type="PANTHER" id="PTHR46105:SF15">
    <property type="entry name" value="ZINC FINGER AND BTB DOMAIN-CONTAINING PROTEIN 43"/>
    <property type="match status" value="1"/>
</dbReference>
<evidence type="ECO:0000256" key="1">
    <source>
        <dbReference type="ARBA" id="ARBA00022723"/>
    </source>
</evidence>
<keyword evidence="4" id="KW-0862">Zinc</keyword>
<keyword evidence="3 5" id="KW-0863">Zinc-finger</keyword>
<dbReference type="RefSeq" id="XP_032814234.1">
    <property type="nucleotide sequence ID" value="XM_032958343.1"/>
</dbReference>
<dbReference type="KEGG" id="pmrn:116944618"/>
<feature type="compositionally biased region" description="Low complexity" evidence="6">
    <location>
        <begin position="328"/>
        <end position="338"/>
    </location>
</feature>
<feature type="region of interest" description="Disordered" evidence="6">
    <location>
        <begin position="202"/>
        <end position="383"/>
    </location>
</feature>
<dbReference type="InterPro" id="IPR050457">
    <property type="entry name" value="ZnFinger_BTB_dom_contain"/>
</dbReference>
<dbReference type="AlphaFoldDB" id="A0AAJ7WXW4"/>
<feature type="domain" description="C2H2-type" evidence="8">
    <location>
        <begin position="537"/>
        <end position="564"/>
    </location>
</feature>
<dbReference type="PROSITE" id="PS50157">
    <property type="entry name" value="ZINC_FINGER_C2H2_2"/>
    <property type="match status" value="3"/>
</dbReference>
<accession>A0AAJ7WXW4</accession>
<feature type="domain" description="BTB" evidence="7">
    <location>
        <begin position="58"/>
        <end position="152"/>
    </location>
</feature>
<evidence type="ECO:0000259" key="7">
    <source>
        <dbReference type="PROSITE" id="PS50097"/>
    </source>
</evidence>
<feature type="compositionally biased region" description="Low complexity" evidence="6">
    <location>
        <begin position="255"/>
        <end position="271"/>
    </location>
</feature>
<keyword evidence="1" id="KW-0479">Metal-binding</keyword>
<evidence type="ECO:0000256" key="6">
    <source>
        <dbReference type="SAM" id="MobiDB-lite"/>
    </source>
</evidence>
<feature type="region of interest" description="Disordered" evidence="6">
    <location>
        <begin position="416"/>
        <end position="479"/>
    </location>
</feature>
<protein>
    <submittedName>
        <fullName evidence="10">Zinc finger and BTB domain-containing protein 12-like</fullName>
    </submittedName>
</protein>